<evidence type="ECO:0000256" key="1">
    <source>
        <dbReference type="SAM" id="MobiDB-lite"/>
    </source>
</evidence>
<feature type="region of interest" description="Disordered" evidence="1">
    <location>
        <begin position="47"/>
        <end position="72"/>
    </location>
</feature>
<gene>
    <name evidence="2" type="ORF">BT96DRAFT_771415</name>
</gene>
<dbReference type="AlphaFoldDB" id="A0A6A4IJQ6"/>
<organism evidence="2 3">
    <name type="scientific">Gymnopus androsaceus JB14</name>
    <dbReference type="NCBI Taxonomy" id="1447944"/>
    <lineage>
        <taxon>Eukaryota</taxon>
        <taxon>Fungi</taxon>
        <taxon>Dikarya</taxon>
        <taxon>Basidiomycota</taxon>
        <taxon>Agaricomycotina</taxon>
        <taxon>Agaricomycetes</taxon>
        <taxon>Agaricomycetidae</taxon>
        <taxon>Agaricales</taxon>
        <taxon>Marasmiineae</taxon>
        <taxon>Omphalotaceae</taxon>
        <taxon>Gymnopus</taxon>
    </lineage>
</organism>
<dbReference type="Proteomes" id="UP000799118">
    <property type="component" value="Unassembled WGS sequence"/>
</dbReference>
<sequence length="107" mass="12318">MANLIQSDDHSPDALCKYDECEFIRETYNCEHPHGCAQQATKLLNTLPPKWDPRSELPEDYQEPPKIHPNEIGNKIQFDSQVTTKGTLTDIFQIFTDKKFPTTNKLP</sequence>
<keyword evidence="3" id="KW-1185">Reference proteome</keyword>
<feature type="compositionally biased region" description="Basic and acidic residues" evidence="1">
    <location>
        <begin position="51"/>
        <end position="69"/>
    </location>
</feature>
<protein>
    <submittedName>
        <fullName evidence="2">Uncharacterized protein</fullName>
    </submittedName>
</protein>
<accession>A0A6A4IJQ6</accession>
<feature type="non-terminal residue" evidence="2">
    <location>
        <position position="107"/>
    </location>
</feature>
<dbReference type="OrthoDB" id="2966208at2759"/>
<evidence type="ECO:0000313" key="2">
    <source>
        <dbReference type="EMBL" id="KAE9409448.1"/>
    </source>
</evidence>
<proteinExistence type="predicted"/>
<evidence type="ECO:0000313" key="3">
    <source>
        <dbReference type="Proteomes" id="UP000799118"/>
    </source>
</evidence>
<name>A0A6A4IJQ6_9AGAR</name>
<reference evidence="2" key="1">
    <citation type="journal article" date="2019" name="Environ. Microbiol.">
        <title>Fungal ecological strategies reflected in gene transcription - a case study of two litter decomposers.</title>
        <authorList>
            <person name="Barbi F."/>
            <person name="Kohler A."/>
            <person name="Barry K."/>
            <person name="Baskaran P."/>
            <person name="Daum C."/>
            <person name="Fauchery L."/>
            <person name="Ihrmark K."/>
            <person name="Kuo A."/>
            <person name="LaButti K."/>
            <person name="Lipzen A."/>
            <person name="Morin E."/>
            <person name="Grigoriev I.V."/>
            <person name="Henrissat B."/>
            <person name="Lindahl B."/>
            <person name="Martin F."/>
        </authorList>
    </citation>
    <scope>NUCLEOTIDE SEQUENCE</scope>
    <source>
        <strain evidence="2">JB14</strain>
    </source>
</reference>
<dbReference type="EMBL" id="ML769387">
    <property type="protein sequence ID" value="KAE9409448.1"/>
    <property type="molecule type" value="Genomic_DNA"/>
</dbReference>